<dbReference type="AlphaFoldDB" id="A0AAW3WSW4"/>
<dbReference type="EMBL" id="JACNYO010000009">
    <property type="protein sequence ID" value="MBC3212712.1"/>
    <property type="molecule type" value="Genomic_DNA"/>
</dbReference>
<dbReference type="Proteomes" id="UP000659084">
    <property type="component" value="Unassembled WGS sequence"/>
</dbReference>
<gene>
    <name evidence="1" type="ORF">H8J20_11240</name>
</gene>
<name>A0AAW3WSW4_SERFO</name>
<organism evidence="1 2">
    <name type="scientific">Serratia fonticola</name>
    <dbReference type="NCBI Taxonomy" id="47917"/>
    <lineage>
        <taxon>Bacteria</taxon>
        <taxon>Pseudomonadati</taxon>
        <taxon>Pseudomonadota</taxon>
        <taxon>Gammaproteobacteria</taxon>
        <taxon>Enterobacterales</taxon>
        <taxon>Yersiniaceae</taxon>
        <taxon>Serratia</taxon>
    </lineage>
</organism>
<comment type="caution">
    <text evidence="1">The sequence shown here is derived from an EMBL/GenBank/DDBJ whole genome shotgun (WGS) entry which is preliminary data.</text>
</comment>
<accession>A0AAW3WSW4</accession>
<reference evidence="1" key="1">
    <citation type="submission" date="2020-08" db="EMBL/GenBank/DDBJ databases">
        <title>Food and environmental bacterial isolates.</title>
        <authorList>
            <person name="Richter L."/>
            <person name="Du Plessis E.M."/>
            <person name="Duvenage S."/>
            <person name="Allam M."/>
            <person name="Korsten L."/>
        </authorList>
    </citation>
    <scope>NUCLEOTIDE SEQUENCE</scope>
    <source>
        <strain evidence="1">UPMP2127</strain>
    </source>
</reference>
<evidence type="ECO:0000313" key="1">
    <source>
        <dbReference type="EMBL" id="MBC3212712.1"/>
    </source>
</evidence>
<proteinExistence type="predicted"/>
<dbReference type="RefSeq" id="WP_179251581.1">
    <property type="nucleotide sequence ID" value="NZ_JACBIV010000001.1"/>
</dbReference>
<evidence type="ECO:0000313" key="2">
    <source>
        <dbReference type="Proteomes" id="UP000659084"/>
    </source>
</evidence>
<sequence>MIEYLKYMFWLLGVIVSSASAGQFGTPVSICLNDQTIPLINTDKPAVEIVNTAYEQCHEVILQWKEQRKLLPPEMVAKQDEELHDFYVHMIEVRRKTTEKAK</sequence>
<protein>
    <submittedName>
        <fullName evidence="1">Uncharacterized protein</fullName>
    </submittedName>
</protein>